<dbReference type="SUPFAM" id="SSF103473">
    <property type="entry name" value="MFS general substrate transporter"/>
    <property type="match status" value="1"/>
</dbReference>
<evidence type="ECO:0000313" key="2">
    <source>
        <dbReference type="EMBL" id="URJ51812.2"/>
    </source>
</evidence>
<name>A0AAE9L9V1_PAEPO</name>
<accession>A0AAE9L9V1</accession>
<organism evidence="2 3">
    <name type="scientific">Paenibacillus polymyxa</name>
    <name type="common">Bacillus polymyxa</name>
    <dbReference type="NCBI Taxonomy" id="1406"/>
    <lineage>
        <taxon>Bacteria</taxon>
        <taxon>Bacillati</taxon>
        <taxon>Bacillota</taxon>
        <taxon>Bacilli</taxon>
        <taxon>Bacillales</taxon>
        <taxon>Paenibacillaceae</taxon>
        <taxon>Paenibacillus</taxon>
    </lineage>
</organism>
<evidence type="ECO:0000313" key="3">
    <source>
        <dbReference type="Proteomes" id="UP001055784"/>
    </source>
</evidence>
<sequence length="98" mass="10343">MAFLFQVTAYFILGIFMDAVPAVIAIILILANTGLTFAQITMANTISRILSGNQTRVGMGIYMMGSFMAGAIGTSILGSVLDQGVQSKIIASSVQQHI</sequence>
<gene>
    <name evidence="2" type="ORF">MF626_001259</name>
</gene>
<dbReference type="EMBL" id="CP097770">
    <property type="protein sequence ID" value="URJ51812.2"/>
    <property type="molecule type" value="Genomic_DNA"/>
</dbReference>
<evidence type="ECO:0000256" key="1">
    <source>
        <dbReference type="SAM" id="Phobius"/>
    </source>
</evidence>
<keyword evidence="1" id="KW-0472">Membrane</keyword>
<keyword evidence="1" id="KW-1133">Transmembrane helix</keyword>
<dbReference type="Proteomes" id="UP001055784">
    <property type="component" value="Chromosome"/>
</dbReference>
<dbReference type="InterPro" id="IPR036259">
    <property type="entry name" value="MFS_trans_sf"/>
</dbReference>
<feature type="transmembrane region" description="Helical" evidence="1">
    <location>
        <begin position="12"/>
        <end position="38"/>
    </location>
</feature>
<keyword evidence="1" id="KW-0812">Transmembrane</keyword>
<proteinExistence type="predicted"/>
<dbReference type="AlphaFoldDB" id="A0AAE9L9V1"/>
<protein>
    <submittedName>
        <fullName evidence="2">Uncharacterized protein</fullName>
    </submittedName>
</protein>
<reference evidence="2" key="1">
    <citation type="submission" date="2022-11" db="EMBL/GenBank/DDBJ databases">
        <authorList>
            <person name="Vasilchenko N.G."/>
            <person name="Prazdnova E.V."/>
            <person name="Gorovtsov A.V."/>
            <person name="Chistyakov V.A."/>
            <person name="Pak M.L."/>
        </authorList>
    </citation>
    <scope>NUCLEOTIDE SEQUENCE</scope>
    <source>
        <strain evidence="2">R 4.5</strain>
    </source>
</reference>
<feature type="transmembrane region" description="Helical" evidence="1">
    <location>
        <begin position="59"/>
        <end position="81"/>
    </location>
</feature>